<organism evidence="2">
    <name type="scientific">Culex pipiens</name>
    <name type="common">House mosquito</name>
    <dbReference type="NCBI Taxonomy" id="7175"/>
    <lineage>
        <taxon>Eukaryota</taxon>
        <taxon>Metazoa</taxon>
        <taxon>Ecdysozoa</taxon>
        <taxon>Arthropoda</taxon>
        <taxon>Hexapoda</taxon>
        <taxon>Insecta</taxon>
        <taxon>Pterygota</taxon>
        <taxon>Neoptera</taxon>
        <taxon>Endopterygota</taxon>
        <taxon>Diptera</taxon>
        <taxon>Nematocera</taxon>
        <taxon>Culicoidea</taxon>
        <taxon>Culicidae</taxon>
        <taxon>Culicinae</taxon>
        <taxon>Culicini</taxon>
        <taxon>Culex</taxon>
        <taxon>Culex</taxon>
    </lineage>
</organism>
<dbReference type="AlphaFoldDB" id="A0A8D8AB49"/>
<feature type="region of interest" description="Disordered" evidence="1">
    <location>
        <begin position="1"/>
        <end position="37"/>
    </location>
</feature>
<evidence type="ECO:0000313" key="2">
    <source>
        <dbReference type="EMBL" id="CAG6453200.1"/>
    </source>
</evidence>
<name>A0A8D8AB49_CULPI</name>
<protein>
    <submittedName>
        <fullName evidence="2">(northern house mosquito) hypothetical protein</fullName>
    </submittedName>
</protein>
<dbReference type="EMBL" id="HBUE01022372">
    <property type="protein sequence ID" value="CAG6453200.1"/>
    <property type="molecule type" value="Transcribed_RNA"/>
</dbReference>
<accession>A0A8D8AB49</accession>
<evidence type="ECO:0000256" key="1">
    <source>
        <dbReference type="SAM" id="MobiDB-lite"/>
    </source>
</evidence>
<proteinExistence type="predicted"/>
<reference evidence="2" key="1">
    <citation type="submission" date="2021-05" db="EMBL/GenBank/DDBJ databases">
        <authorList>
            <person name="Alioto T."/>
            <person name="Alioto T."/>
            <person name="Gomez Garrido J."/>
        </authorList>
    </citation>
    <scope>NUCLEOTIDE SEQUENCE</scope>
</reference>
<sequence>MLPDGRTAAGHGPADGLAAGPNSGRATSPQRWRSGPRTAATLVDRLRFVDRIDELHTGHLVHGTTTASKITDGSGTSRRGATSRRLVNIPESLHLNEVNVNKNTATKFSTKKQHHGASQSTPLFPKPKATARPFMALSQASERKKKRYFVSYCKSPPHQPWGKISNVLVVARLVVPGPVMMENYSAQFREAAHHYSSGELEGNLRR</sequence>
<feature type="region of interest" description="Disordered" evidence="1">
    <location>
        <begin position="108"/>
        <end position="128"/>
    </location>
</feature>